<dbReference type="RefSeq" id="WP_113806835.1">
    <property type="nucleotide sequence ID" value="NZ_QOCW01000016.1"/>
</dbReference>
<dbReference type="Gene3D" id="1.10.287.130">
    <property type="match status" value="1"/>
</dbReference>
<evidence type="ECO:0000313" key="15">
    <source>
        <dbReference type="EMBL" id="RBW68794.1"/>
    </source>
</evidence>
<dbReference type="InterPro" id="IPR003660">
    <property type="entry name" value="HAMP_dom"/>
</dbReference>
<reference evidence="15 16" key="1">
    <citation type="submission" date="2018-07" db="EMBL/GenBank/DDBJ databases">
        <title>Lottiidibacillus patelloidae gen. nov., sp. nov., isolated from the intestinal tract of a marine limpet and the reclassification of B. taeanensis BH030017T, B. algicola KMM 3737T and B. hwajinpoensis SW-72T as genus Lottiidibacillus.</title>
        <authorList>
            <person name="Liu R."/>
            <person name="Huang Z."/>
        </authorList>
    </citation>
    <scope>NUCLEOTIDE SEQUENCE [LARGE SCALE GENOMIC DNA]</scope>
    <source>
        <strain evidence="15 16">BH030017</strain>
    </source>
</reference>
<feature type="domain" description="HAMP" evidence="14">
    <location>
        <begin position="348"/>
        <end position="400"/>
    </location>
</feature>
<keyword evidence="6" id="KW-0808">Transferase</keyword>
<dbReference type="PANTHER" id="PTHR43065:SF10">
    <property type="entry name" value="PEROXIDE STRESS-ACTIVATED HISTIDINE KINASE MAK3"/>
    <property type="match status" value="1"/>
</dbReference>
<dbReference type="PANTHER" id="PTHR43065">
    <property type="entry name" value="SENSOR HISTIDINE KINASE"/>
    <property type="match status" value="1"/>
</dbReference>
<dbReference type="Gene3D" id="6.10.340.10">
    <property type="match status" value="1"/>
</dbReference>
<evidence type="ECO:0000256" key="11">
    <source>
        <dbReference type="ARBA" id="ARBA00023136"/>
    </source>
</evidence>
<evidence type="ECO:0000256" key="4">
    <source>
        <dbReference type="ARBA" id="ARBA00022475"/>
    </source>
</evidence>
<keyword evidence="10" id="KW-0902">Two-component regulatory system</keyword>
<keyword evidence="11 12" id="KW-0472">Membrane</keyword>
<evidence type="ECO:0000256" key="6">
    <source>
        <dbReference type="ARBA" id="ARBA00022679"/>
    </source>
</evidence>
<dbReference type="PROSITE" id="PS50109">
    <property type="entry name" value="HIS_KIN"/>
    <property type="match status" value="1"/>
</dbReference>
<dbReference type="SUPFAM" id="SSF55874">
    <property type="entry name" value="ATPase domain of HSP90 chaperone/DNA topoisomerase II/histidine kinase"/>
    <property type="match status" value="1"/>
</dbReference>
<dbReference type="PRINTS" id="PR00344">
    <property type="entry name" value="BCTRLSENSOR"/>
</dbReference>
<dbReference type="Pfam" id="PF00512">
    <property type="entry name" value="HisKA"/>
    <property type="match status" value="1"/>
</dbReference>
<dbReference type="PROSITE" id="PS50885">
    <property type="entry name" value="HAMP"/>
    <property type="match status" value="1"/>
</dbReference>
<evidence type="ECO:0000256" key="3">
    <source>
        <dbReference type="ARBA" id="ARBA00012438"/>
    </source>
</evidence>
<dbReference type="SMART" id="SM00388">
    <property type="entry name" value="HisKA"/>
    <property type="match status" value="1"/>
</dbReference>
<dbReference type="GO" id="GO:0000155">
    <property type="term" value="F:phosphorelay sensor kinase activity"/>
    <property type="evidence" value="ECO:0007669"/>
    <property type="project" value="InterPro"/>
</dbReference>
<dbReference type="SMART" id="SM00387">
    <property type="entry name" value="HATPase_c"/>
    <property type="match status" value="1"/>
</dbReference>
<gene>
    <name evidence="15" type="ORF">DS031_14710</name>
</gene>
<evidence type="ECO:0000256" key="10">
    <source>
        <dbReference type="ARBA" id="ARBA00023012"/>
    </source>
</evidence>
<proteinExistence type="predicted"/>
<evidence type="ECO:0000256" key="1">
    <source>
        <dbReference type="ARBA" id="ARBA00000085"/>
    </source>
</evidence>
<sequence>MINKNMTLRNLFLIRVLLALLVIVLLSEAIQLYFINGQINDEVDKQSHIIAQNIKREIENTNLAAESLEHQIDLKLISYAKYTAEILKGKSIDDITNQDLLAVQKELGLAGITLFARKEDDIVGMRSTDPVEVGFSSKEFGFYETINMLLKGEKAVIEGATFLEKNMIVLPIAQSGSHQNEPVFFKYAYYHSPQASYIINPYIEADEVYQFLNEVGPSSSIAQMKTKNSYLDEVAILNPKVFVNPLLEQQLYPPAKKIVHGTFDYQSERDLKALKSMVNNPKKVSYIQQVNGKKLYKVFLPVEENQVIYMAFDYGEMSQPLIRQSILISLAGFISLLVLYLLTSNFFKRIYKNIDLLVGKVERISKGEYGLTAVSDGQYEFKKLTGSINQMSLSLHQSFEKLLNEKLFREQILASLPIGIITIHNQTNEIELNGKAKELTQLDAIEIKRICTEKVSCSVNTEFWNLLCSEEFFKTRKISFKISENTYKFLVSQSPLVDDNRKIIGRIFHFINVSEIDQLEKRVHRTEKLALVGELASGAAHEIKNPLAVIQGFIHLMNAELSEKERHKHHTSLILKEIERINKIVHDMLVLAKPSLNMKEASLDEVIAEIMPLLHMNYSSNTSIQVNLDQVTVYMDVNQMKQVFLNLIINSIQAINEKGEIHISSQLEQDKVHIFIEDNGKGVPEEIQANIFEPFVSSKEAGTGLGLTIIKQIVESHEGSIELVSSNNDGTVFKITLPLEEKGKQNP</sequence>
<evidence type="ECO:0000256" key="12">
    <source>
        <dbReference type="SAM" id="Phobius"/>
    </source>
</evidence>
<dbReference type="InterPro" id="IPR005467">
    <property type="entry name" value="His_kinase_dom"/>
</dbReference>
<evidence type="ECO:0000259" key="14">
    <source>
        <dbReference type="PROSITE" id="PS50885"/>
    </source>
</evidence>
<dbReference type="InterPro" id="IPR036097">
    <property type="entry name" value="HisK_dim/P_sf"/>
</dbReference>
<dbReference type="AlphaFoldDB" id="A0A366XXC8"/>
<dbReference type="GO" id="GO:0005524">
    <property type="term" value="F:ATP binding"/>
    <property type="evidence" value="ECO:0007669"/>
    <property type="project" value="UniProtKB-KW"/>
</dbReference>
<dbReference type="EMBL" id="QOCW01000016">
    <property type="protein sequence ID" value="RBW68794.1"/>
    <property type="molecule type" value="Genomic_DNA"/>
</dbReference>
<accession>A0A366XXC8</accession>
<evidence type="ECO:0000313" key="16">
    <source>
        <dbReference type="Proteomes" id="UP000253314"/>
    </source>
</evidence>
<dbReference type="SUPFAM" id="SSF47384">
    <property type="entry name" value="Homodimeric domain of signal transducing histidine kinase"/>
    <property type="match status" value="1"/>
</dbReference>
<dbReference type="InterPro" id="IPR004358">
    <property type="entry name" value="Sig_transdc_His_kin-like_C"/>
</dbReference>
<dbReference type="Gene3D" id="3.30.565.10">
    <property type="entry name" value="Histidine kinase-like ATPase, C-terminal domain"/>
    <property type="match status" value="1"/>
</dbReference>
<dbReference type="EC" id="2.7.13.3" evidence="3"/>
<feature type="domain" description="Histidine kinase" evidence="13">
    <location>
        <begin position="538"/>
        <end position="741"/>
    </location>
</feature>
<keyword evidence="9" id="KW-0067">ATP-binding</keyword>
<dbReference type="OrthoDB" id="9815750at2"/>
<protein>
    <recommendedName>
        <fullName evidence="3">histidine kinase</fullName>
        <ecNumber evidence="3">2.7.13.3</ecNumber>
    </recommendedName>
</protein>
<dbReference type="GO" id="GO:0005886">
    <property type="term" value="C:plasma membrane"/>
    <property type="evidence" value="ECO:0007669"/>
    <property type="project" value="UniProtKB-SubCell"/>
</dbReference>
<evidence type="ECO:0000256" key="8">
    <source>
        <dbReference type="ARBA" id="ARBA00022777"/>
    </source>
</evidence>
<dbReference type="InterPro" id="IPR036890">
    <property type="entry name" value="HATPase_C_sf"/>
</dbReference>
<keyword evidence="8" id="KW-0418">Kinase</keyword>
<keyword evidence="16" id="KW-1185">Reference proteome</keyword>
<comment type="subcellular location">
    <subcellularLocation>
        <location evidence="2">Cell membrane</location>
        <topology evidence="2">Multi-pass membrane protein</topology>
    </subcellularLocation>
</comment>
<evidence type="ECO:0000259" key="13">
    <source>
        <dbReference type="PROSITE" id="PS50109"/>
    </source>
</evidence>
<name>A0A366XXC8_9BACI</name>
<feature type="transmembrane region" description="Helical" evidence="12">
    <location>
        <begin position="326"/>
        <end position="347"/>
    </location>
</feature>
<dbReference type="InterPro" id="IPR003594">
    <property type="entry name" value="HATPase_dom"/>
</dbReference>
<keyword evidence="12" id="KW-0812">Transmembrane</keyword>
<keyword evidence="5" id="KW-0597">Phosphoprotein</keyword>
<evidence type="ECO:0000256" key="2">
    <source>
        <dbReference type="ARBA" id="ARBA00004651"/>
    </source>
</evidence>
<dbReference type="CDD" id="cd00075">
    <property type="entry name" value="HATPase"/>
    <property type="match status" value="1"/>
</dbReference>
<dbReference type="InterPro" id="IPR003661">
    <property type="entry name" value="HisK_dim/P_dom"/>
</dbReference>
<evidence type="ECO:0000256" key="9">
    <source>
        <dbReference type="ARBA" id="ARBA00022840"/>
    </source>
</evidence>
<dbReference type="Proteomes" id="UP000253314">
    <property type="component" value="Unassembled WGS sequence"/>
</dbReference>
<evidence type="ECO:0000256" key="5">
    <source>
        <dbReference type="ARBA" id="ARBA00022553"/>
    </source>
</evidence>
<keyword evidence="7" id="KW-0547">Nucleotide-binding</keyword>
<organism evidence="15 16">
    <name type="scientific">Bacillus taeanensis</name>
    <dbReference type="NCBI Taxonomy" id="273032"/>
    <lineage>
        <taxon>Bacteria</taxon>
        <taxon>Bacillati</taxon>
        <taxon>Bacillota</taxon>
        <taxon>Bacilli</taxon>
        <taxon>Bacillales</taxon>
        <taxon>Bacillaceae</taxon>
        <taxon>Bacillus</taxon>
    </lineage>
</organism>
<evidence type="ECO:0000256" key="7">
    <source>
        <dbReference type="ARBA" id="ARBA00022741"/>
    </source>
</evidence>
<dbReference type="CDD" id="cd00082">
    <property type="entry name" value="HisKA"/>
    <property type="match status" value="1"/>
</dbReference>
<comment type="catalytic activity">
    <reaction evidence="1">
        <text>ATP + protein L-histidine = ADP + protein N-phospho-L-histidine.</text>
        <dbReference type="EC" id="2.7.13.3"/>
    </reaction>
</comment>
<keyword evidence="4" id="KW-1003">Cell membrane</keyword>
<keyword evidence="12" id="KW-1133">Transmembrane helix</keyword>
<comment type="caution">
    <text evidence="15">The sequence shown here is derived from an EMBL/GenBank/DDBJ whole genome shotgun (WGS) entry which is preliminary data.</text>
</comment>
<dbReference type="Pfam" id="PF02518">
    <property type="entry name" value="HATPase_c"/>
    <property type="match status" value="1"/>
</dbReference>